<dbReference type="AlphaFoldDB" id="D2R0D1"/>
<dbReference type="Proteomes" id="UP000001887">
    <property type="component" value="Chromosome"/>
</dbReference>
<dbReference type="PRINTS" id="PR00313">
    <property type="entry name" value="CABNDNGRPT"/>
</dbReference>
<keyword evidence="2" id="KW-1185">Reference proteome</keyword>
<gene>
    <name evidence="1" type="ordered locus">Psta_0103</name>
</gene>
<evidence type="ECO:0000313" key="2">
    <source>
        <dbReference type="Proteomes" id="UP000001887"/>
    </source>
</evidence>
<sequence>MFVTGNDPAEQNTHTKEAIAMKTTANSRQSARTATRKLMFQNLEARSMMAGDVTAAVVGGDLVLTGDNQDNAIVVKQFLGNQFLVAGLNADGSPTTINGQANQLFTFNGDLRVQLNGGDDVITLDKPQLLNPIFGVSTTKFPGAVSVEGNNGNDKLILRDVSIRETLDVDMGNGDDLVQGTNVEIGLLDGNATNLNGNVTILMGEDEDTVNFSQLDVDGLFQVDLGSEDNDDEVFLMQDSTLNAGLLVATGRGDDSVTLRNSKVETVVVVTDDGEDVVNLEFVTVDQIFADLGDGDDVLNTRRLIARRMDAIGGDGDDEFTFSIAIRELNKITDNRIFEFEVIRPR</sequence>
<dbReference type="KEGG" id="psl:Psta_0103"/>
<protein>
    <submittedName>
        <fullName evidence="1">Uncharacterized protein</fullName>
    </submittedName>
</protein>
<dbReference type="STRING" id="530564.Psta_0103"/>
<name>D2R0D1_PIRSD</name>
<dbReference type="Gene3D" id="2.160.20.160">
    <property type="match status" value="1"/>
</dbReference>
<reference evidence="1 2" key="1">
    <citation type="journal article" date="2009" name="Stand. Genomic Sci.">
        <title>Complete genome sequence of Pirellula staleyi type strain (ATCC 27377).</title>
        <authorList>
            <person name="Clum A."/>
            <person name="Tindall B.J."/>
            <person name="Sikorski J."/>
            <person name="Ivanova N."/>
            <person name="Mavrommatis K."/>
            <person name="Lucas S."/>
            <person name="Glavina del Rio T."/>
            <person name="Nolan M."/>
            <person name="Chen F."/>
            <person name="Tice H."/>
            <person name="Pitluck S."/>
            <person name="Cheng J.F."/>
            <person name="Chertkov O."/>
            <person name="Brettin T."/>
            <person name="Han C."/>
            <person name="Detter J.C."/>
            <person name="Kuske C."/>
            <person name="Bruce D."/>
            <person name="Goodwin L."/>
            <person name="Ovchinikova G."/>
            <person name="Pati A."/>
            <person name="Mikhailova N."/>
            <person name="Chen A."/>
            <person name="Palaniappan K."/>
            <person name="Land M."/>
            <person name="Hauser L."/>
            <person name="Chang Y.J."/>
            <person name="Jeffries C.D."/>
            <person name="Chain P."/>
            <person name="Rohde M."/>
            <person name="Goker M."/>
            <person name="Bristow J."/>
            <person name="Eisen J.A."/>
            <person name="Markowitz V."/>
            <person name="Hugenholtz P."/>
            <person name="Kyrpides N.C."/>
            <person name="Klenk H.P."/>
            <person name="Lapidus A."/>
        </authorList>
    </citation>
    <scope>NUCLEOTIDE SEQUENCE [LARGE SCALE GENOMIC DNA]</scope>
    <source>
        <strain evidence="2">ATCC 27377 / DSM 6068 / ICPB 4128</strain>
    </source>
</reference>
<proteinExistence type="predicted"/>
<accession>D2R0D1</accession>
<dbReference type="EMBL" id="CP001848">
    <property type="protein sequence ID" value="ADB14799.1"/>
    <property type="molecule type" value="Genomic_DNA"/>
</dbReference>
<evidence type="ECO:0000313" key="1">
    <source>
        <dbReference type="EMBL" id="ADB14799.1"/>
    </source>
</evidence>
<organism evidence="1 2">
    <name type="scientific">Pirellula staleyi (strain ATCC 27377 / DSM 6068 / ICPB 4128)</name>
    <name type="common">Pirella staleyi</name>
    <dbReference type="NCBI Taxonomy" id="530564"/>
    <lineage>
        <taxon>Bacteria</taxon>
        <taxon>Pseudomonadati</taxon>
        <taxon>Planctomycetota</taxon>
        <taxon>Planctomycetia</taxon>
        <taxon>Pirellulales</taxon>
        <taxon>Pirellulaceae</taxon>
        <taxon>Pirellula</taxon>
    </lineage>
</organism>
<dbReference type="HOGENOM" id="CLU_801330_0_0_0"/>
<dbReference type="eggNOG" id="ENOG502ZMH8">
    <property type="taxonomic scope" value="Bacteria"/>
</dbReference>